<proteinExistence type="predicted"/>
<dbReference type="EMBL" id="FQVD01000027">
    <property type="protein sequence ID" value="SHF63164.1"/>
    <property type="molecule type" value="Genomic_DNA"/>
</dbReference>
<sequence length="327" mass="35671">METAFGYIACNACNYMLYAASRRLSLATVTALGKVTEKVTDFVFDAAVSTALIITSVRIRNKLSAVSNSKTSKASSPDDSSCKSRTSEGNGCHTNVYTTVYVNQINVTNTTNITINSADSPHKEDVRFSENNHTETSREPLSEDTVAASGSSVSQDSETMSPQSSGNPASGGAFSGKRQPVESSVAFSTSTFCLSLDEGVIKELFDKMHGKYFHKRTSLEQFTYVLTGKGKKPEGVISIEWIASPRSFSLFIGIVCAPYRDKWKICKGLFTGNINKNPSCDFNRMVSHDLVKNNKVSSTLKENARFISEKDNDLKSLLVLLSGFPTF</sequence>
<dbReference type="AlphaFoldDB" id="A0A1M5D884"/>
<feature type="region of interest" description="Disordered" evidence="1">
    <location>
        <begin position="66"/>
        <end position="88"/>
    </location>
</feature>
<dbReference type="Proteomes" id="UP000184436">
    <property type="component" value="Unassembled WGS sequence"/>
</dbReference>
<gene>
    <name evidence="2" type="ORF">SAMN05444349_12748</name>
</gene>
<evidence type="ECO:0000256" key="1">
    <source>
        <dbReference type="SAM" id="MobiDB-lite"/>
    </source>
</evidence>
<reference evidence="2 3" key="1">
    <citation type="submission" date="2016-11" db="EMBL/GenBank/DDBJ databases">
        <authorList>
            <person name="Jaros S."/>
            <person name="Januszkiewicz K."/>
            <person name="Wedrychowicz H."/>
        </authorList>
    </citation>
    <scope>NUCLEOTIDE SEQUENCE [LARGE SCALE GENOMIC DNA]</scope>
    <source>
        <strain evidence="2 3">DSM 26883</strain>
    </source>
</reference>
<accession>A0A1M5D884</accession>
<organism evidence="2 3">
    <name type="scientific">Bacteroides faecichinchillae</name>
    <dbReference type="NCBI Taxonomy" id="871325"/>
    <lineage>
        <taxon>Bacteria</taxon>
        <taxon>Pseudomonadati</taxon>
        <taxon>Bacteroidota</taxon>
        <taxon>Bacteroidia</taxon>
        <taxon>Bacteroidales</taxon>
        <taxon>Bacteroidaceae</taxon>
        <taxon>Bacteroides</taxon>
    </lineage>
</organism>
<dbReference type="RefSeq" id="WP_073350138.1">
    <property type="nucleotide sequence ID" value="NZ_FQVD01000027.1"/>
</dbReference>
<dbReference type="STRING" id="871325.SAMN05444349_12748"/>
<feature type="compositionally biased region" description="Basic and acidic residues" evidence="1">
    <location>
        <begin position="120"/>
        <end position="141"/>
    </location>
</feature>
<evidence type="ECO:0000313" key="3">
    <source>
        <dbReference type="Proteomes" id="UP000184436"/>
    </source>
</evidence>
<name>A0A1M5D884_9BACE</name>
<protein>
    <submittedName>
        <fullName evidence="2">Uncharacterized protein</fullName>
    </submittedName>
</protein>
<feature type="compositionally biased region" description="Polar residues" evidence="1">
    <location>
        <begin position="148"/>
        <end position="168"/>
    </location>
</feature>
<feature type="region of interest" description="Disordered" evidence="1">
    <location>
        <begin position="115"/>
        <end position="177"/>
    </location>
</feature>
<feature type="compositionally biased region" description="Polar residues" evidence="1">
    <location>
        <begin position="66"/>
        <end position="79"/>
    </location>
</feature>
<keyword evidence="3" id="KW-1185">Reference proteome</keyword>
<evidence type="ECO:0000313" key="2">
    <source>
        <dbReference type="EMBL" id="SHF63164.1"/>
    </source>
</evidence>